<dbReference type="AlphaFoldDB" id="A0A7Z2VMD4"/>
<evidence type="ECO:0000256" key="1">
    <source>
        <dbReference type="ARBA" id="ARBA00001163"/>
    </source>
</evidence>
<feature type="domain" description="Oxo-4-hydroxy-4-carboxy-5-ureidoimidazoline decarboxylase" evidence="7">
    <location>
        <begin position="10"/>
        <end position="162"/>
    </location>
</feature>
<sequence length="171" mass="19705">MNTYTLHELNQMGQNEFVEALGSIFEYSPWVAERAWAAQPFVNKAKLHQSMIAVVEQISNDEKIALFRQHPDLASRLQMTEFSVKEQQGAGLTSLSPEEYSEFRACNEAYVNKFGFPFIIAVKGKSKEIILEAMRSRVHCEPDREIQQALQEIANITRFRIEDKILDHEEV</sequence>
<comment type="pathway">
    <text evidence="2">Purine metabolism; urate degradation; (S)-allantoin from urate: step 3/3.</text>
</comment>
<keyword evidence="5" id="KW-0210">Decarboxylase</keyword>
<keyword evidence="6 8" id="KW-0456">Lyase</keyword>
<reference evidence="8 9" key="1">
    <citation type="submission" date="2020-04" db="EMBL/GenBank/DDBJ databases">
        <title>Genome sequencing of novel species.</title>
        <authorList>
            <person name="Heo J."/>
            <person name="Kim S.-J."/>
            <person name="Kim J.-S."/>
            <person name="Hong S.-B."/>
            <person name="Kwon S.-W."/>
        </authorList>
    </citation>
    <scope>NUCLEOTIDE SEQUENCE [LARGE SCALE GENOMIC DNA]</scope>
    <source>
        <strain evidence="8 9">MFER-1</strain>
    </source>
</reference>
<comment type="catalytic activity">
    <reaction evidence="1">
        <text>5-hydroxy-2-oxo-4-ureido-2,5-dihydro-1H-imidazole-5-carboxylate + H(+) = (S)-allantoin + CO2</text>
        <dbReference type="Rhea" id="RHEA:26301"/>
        <dbReference type="ChEBI" id="CHEBI:15378"/>
        <dbReference type="ChEBI" id="CHEBI:15678"/>
        <dbReference type="ChEBI" id="CHEBI:16526"/>
        <dbReference type="ChEBI" id="CHEBI:58639"/>
        <dbReference type="EC" id="4.1.1.97"/>
    </reaction>
</comment>
<dbReference type="Gene3D" id="1.10.3330.10">
    <property type="entry name" value="Oxo-4-hydroxy-4-carboxy-5-ureidoimidazoline decarboxylase"/>
    <property type="match status" value="1"/>
</dbReference>
<protein>
    <recommendedName>
        <fullName evidence="3">2-oxo-4-hydroxy-4-carboxy-5-ureidoimidazoline decarboxylase</fullName>
        <ecNumber evidence="3">4.1.1.97</ecNumber>
    </recommendedName>
</protein>
<dbReference type="EMBL" id="CP051680">
    <property type="protein sequence ID" value="QJD85923.1"/>
    <property type="molecule type" value="Genomic_DNA"/>
</dbReference>
<keyword evidence="4" id="KW-0659">Purine metabolism</keyword>
<evidence type="ECO:0000256" key="6">
    <source>
        <dbReference type="ARBA" id="ARBA00023239"/>
    </source>
</evidence>
<dbReference type="KEGG" id="cheb:HH215_23915"/>
<dbReference type="GO" id="GO:0051997">
    <property type="term" value="F:2-oxo-4-hydroxy-4-carboxy-5-ureidoimidazoline decarboxylase activity"/>
    <property type="evidence" value="ECO:0007669"/>
    <property type="project" value="UniProtKB-EC"/>
</dbReference>
<gene>
    <name evidence="8" type="primary">uraD</name>
    <name evidence="8" type="ORF">HH215_23915</name>
</gene>
<evidence type="ECO:0000256" key="5">
    <source>
        <dbReference type="ARBA" id="ARBA00022793"/>
    </source>
</evidence>
<dbReference type="RefSeq" id="WP_169282175.1">
    <property type="nucleotide sequence ID" value="NZ_CP051680.1"/>
</dbReference>
<dbReference type="InterPro" id="IPR017580">
    <property type="entry name" value="OHCU_decarboxylase-1"/>
</dbReference>
<dbReference type="EC" id="4.1.1.97" evidence="3"/>
<name>A0A7Z2VMD4_9BACL</name>
<organism evidence="8 9">
    <name type="scientific">Cohnella herbarum</name>
    <dbReference type="NCBI Taxonomy" id="2728023"/>
    <lineage>
        <taxon>Bacteria</taxon>
        <taxon>Bacillati</taxon>
        <taxon>Bacillota</taxon>
        <taxon>Bacilli</taxon>
        <taxon>Bacillales</taxon>
        <taxon>Paenibacillaceae</taxon>
        <taxon>Cohnella</taxon>
    </lineage>
</organism>
<dbReference type="Proteomes" id="UP000502248">
    <property type="component" value="Chromosome"/>
</dbReference>
<evidence type="ECO:0000256" key="3">
    <source>
        <dbReference type="ARBA" id="ARBA00012257"/>
    </source>
</evidence>
<dbReference type="NCBIfam" id="TIGR03164">
    <property type="entry name" value="UHCUDC"/>
    <property type="match status" value="1"/>
</dbReference>
<dbReference type="SUPFAM" id="SSF158694">
    <property type="entry name" value="UraD-Like"/>
    <property type="match status" value="1"/>
</dbReference>
<evidence type="ECO:0000256" key="4">
    <source>
        <dbReference type="ARBA" id="ARBA00022631"/>
    </source>
</evidence>
<dbReference type="UniPathway" id="UPA00394">
    <property type="reaction ID" value="UER00652"/>
</dbReference>
<dbReference type="InterPro" id="IPR018020">
    <property type="entry name" value="OHCU_decarboxylase"/>
</dbReference>
<evidence type="ECO:0000259" key="7">
    <source>
        <dbReference type="Pfam" id="PF09349"/>
    </source>
</evidence>
<dbReference type="GO" id="GO:0019628">
    <property type="term" value="P:urate catabolic process"/>
    <property type="evidence" value="ECO:0007669"/>
    <property type="project" value="UniProtKB-UniPathway"/>
</dbReference>
<dbReference type="GO" id="GO:0006144">
    <property type="term" value="P:purine nucleobase metabolic process"/>
    <property type="evidence" value="ECO:0007669"/>
    <property type="project" value="UniProtKB-KW"/>
</dbReference>
<dbReference type="GO" id="GO:0000255">
    <property type="term" value="P:allantoin metabolic process"/>
    <property type="evidence" value="ECO:0007669"/>
    <property type="project" value="InterPro"/>
</dbReference>
<evidence type="ECO:0000313" key="8">
    <source>
        <dbReference type="EMBL" id="QJD85923.1"/>
    </source>
</evidence>
<dbReference type="PANTHER" id="PTHR43466:SF1">
    <property type="entry name" value="2-OXO-4-HYDROXY-4-CARBOXY-5-UREIDOIMIDAZOLINE DECARBOXYLASE-RELATED"/>
    <property type="match status" value="1"/>
</dbReference>
<dbReference type="Pfam" id="PF09349">
    <property type="entry name" value="OHCU_decarbox"/>
    <property type="match status" value="1"/>
</dbReference>
<proteinExistence type="predicted"/>
<evidence type="ECO:0000313" key="9">
    <source>
        <dbReference type="Proteomes" id="UP000502248"/>
    </source>
</evidence>
<dbReference type="InterPro" id="IPR036778">
    <property type="entry name" value="OHCU_decarboxylase_sf"/>
</dbReference>
<evidence type="ECO:0000256" key="2">
    <source>
        <dbReference type="ARBA" id="ARBA00004754"/>
    </source>
</evidence>
<accession>A0A7Z2VMD4</accession>
<dbReference type="PANTHER" id="PTHR43466">
    <property type="entry name" value="2-OXO-4-HYDROXY-4-CARBOXY-5-UREIDOIMIDAZOLINE DECARBOXYLASE-RELATED"/>
    <property type="match status" value="1"/>
</dbReference>
<keyword evidence="9" id="KW-1185">Reference proteome</keyword>